<dbReference type="PROSITE" id="PS51885">
    <property type="entry name" value="NEPRILYSIN"/>
    <property type="match status" value="1"/>
</dbReference>
<dbReference type="PANTHER" id="PTHR11733">
    <property type="entry name" value="ZINC METALLOPROTEASE FAMILY M13 NEPRILYSIN-RELATED"/>
    <property type="match status" value="1"/>
</dbReference>
<dbReference type="Pfam" id="PF05649">
    <property type="entry name" value="Peptidase_M13_N"/>
    <property type="match status" value="1"/>
</dbReference>
<organism evidence="5 6">
    <name type="scientific">Haemaphysalis longicornis</name>
    <name type="common">Bush tick</name>
    <dbReference type="NCBI Taxonomy" id="44386"/>
    <lineage>
        <taxon>Eukaryota</taxon>
        <taxon>Metazoa</taxon>
        <taxon>Ecdysozoa</taxon>
        <taxon>Arthropoda</taxon>
        <taxon>Chelicerata</taxon>
        <taxon>Arachnida</taxon>
        <taxon>Acari</taxon>
        <taxon>Parasitiformes</taxon>
        <taxon>Ixodida</taxon>
        <taxon>Ixodoidea</taxon>
        <taxon>Ixodidae</taxon>
        <taxon>Haemaphysalinae</taxon>
        <taxon>Haemaphysalis</taxon>
    </lineage>
</organism>
<keyword evidence="6" id="KW-1185">Reference proteome</keyword>
<dbReference type="GO" id="GO:0006508">
    <property type="term" value="P:proteolysis"/>
    <property type="evidence" value="ECO:0007669"/>
    <property type="project" value="InterPro"/>
</dbReference>
<evidence type="ECO:0000313" key="6">
    <source>
        <dbReference type="Proteomes" id="UP000821853"/>
    </source>
</evidence>
<dbReference type="GO" id="GO:0005886">
    <property type="term" value="C:plasma membrane"/>
    <property type="evidence" value="ECO:0007669"/>
    <property type="project" value="TreeGrafter"/>
</dbReference>
<dbReference type="GO" id="GO:0004222">
    <property type="term" value="F:metalloendopeptidase activity"/>
    <property type="evidence" value="ECO:0007669"/>
    <property type="project" value="InterPro"/>
</dbReference>
<gene>
    <name evidence="5" type="ORF">HPB48_000425</name>
</gene>
<name>A0A9J6GM34_HAELO</name>
<proteinExistence type="inferred from homology"/>
<dbReference type="PANTHER" id="PTHR11733:SF222">
    <property type="entry name" value="IP12942P"/>
    <property type="match status" value="1"/>
</dbReference>
<reference evidence="5 6" key="1">
    <citation type="journal article" date="2020" name="Cell">
        <title>Large-Scale Comparative Analyses of Tick Genomes Elucidate Their Genetic Diversity and Vector Capacities.</title>
        <authorList>
            <consortium name="Tick Genome and Microbiome Consortium (TIGMIC)"/>
            <person name="Jia N."/>
            <person name="Wang J."/>
            <person name="Shi W."/>
            <person name="Du L."/>
            <person name="Sun Y."/>
            <person name="Zhan W."/>
            <person name="Jiang J.F."/>
            <person name="Wang Q."/>
            <person name="Zhang B."/>
            <person name="Ji P."/>
            <person name="Bell-Sakyi L."/>
            <person name="Cui X.M."/>
            <person name="Yuan T.T."/>
            <person name="Jiang B.G."/>
            <person name="Yang W.F."/>
            <person name="Lam T.T."/>
            <person name="Chang Q.C."/>
            <person name="Ding S.J."/>
            <person name="Wang X.J."/>
            <person name="Zhu J.G."/>
            <person name="Ruan X.D."/>
            <person name="Zhao L."/>
            <person name="Wei J.T."/>
            <person name="Ye R.Z."/>
            <person name="Que T.C."/>
            <person name="Du C.H."/>
            <person name="Zhou Y.H."/>
            <person name="Cheng J.X."/>
            <person name="Dai P.F."/>
            <person name="Guo W.B."/>
            <person name="Han X.H."/>
            <person name="Huang E.J."/>
            <person name="Li L.F."/>
            <person name="Wei W."/>
            <person name="Gao Y.C."/>
            <person name="Liu J.Z."/>
            <person name="Shao H.Z."/>
            <person name="Wang X."/>
            <person name="Wang C.C."/>
            <person name="Yang T.C."/>
            <person name="Huo Q.B."/>
            <person name="Li W."/>
            <person name="Chen H.Y."/>
            <person name="Chen S.E."/>
            <person name="Zhou L.G."/>
            <person name="Ni X.B."/>
            <person name="Tian J.H."/>
            <person name="Sheng Y."/>
            <person name="Liu T."/>
            <person name="Pan Y.S."/>
            <person name="Xia L.Y."/>
            <person name="Li J."/>
            <person name="Zhao F."/>
            <person name="Cao W.C."/>
        </authorList>
    </citation>
    <scope>NUCLEOTIDE SEQUENCE [LARGE SCALE GENOMIC DNA]</scope>
    <source>
        <strain evidence="5">HaeL-2018</strain>
    </source>
</reference>
<dbReference type="InterPro" id="IPR000718">
    <property type="entry name" value="Peptidase_M13"/>
</dbReference>
<dbReference type="SUPFAM" id="SSF55486">
    <property type="entry name" value="Metalloproteases ('zincins'), catalytic domain"/>
    <property type="match status" value="1"/>
</dbReference>
<dbReference type="InterPro" id="IPR008753">
    <property type="entry name" value="Peptidase_M13_N"/>
</dbReference>
<evidence type="ECO:0000256" key="3">
    <source>
        <dbReference type="SAM" id="Phobius"/>
    </source>
</evidence>
<protein>
    <recommendedName>
        <fullName evidence="4">Peptidase M13 N-terminal domain-containing protein</fullName>
    </recommendedName>
</protein>
<dbReference type="Gene3D" id="3.40.390.10">
    <property type="entry name" value="Collagenase (Catalytic Domain)"/>
    <property type="match status" value="1"/>
</dbReference>
<feature type="compositionally biased region" description="Basic and acidic residues" evidence="2">
    <location>
        <begin position="1"/>
        <end position="14"/>
    </location>
</feature>
<comment type="caution">
    <text evidence="5">The sequence shown here is derived from an EMBL/GenBank/DDBJ whole genome shotgun (WGS) entry which is preliminary data.</text>
</comment>
<evidence type="ECO:0000256" key="2">
    <source>
        <dbReference type="SAM" id="MobiDB-lite"/>
    </source>
</evidence>
<keyword evidence="3" id="KW-1133">Transmembrane helix</keyword>
<dbReference type="OrthoDB" id="7867452at2759"/>
<dbReference type="EMBL" id="JABSTR010000008">
    <property type="protein sequence ID" value="KAH9376330.1"/>
    <property type="molecule type" value="Genomic_DNA"/>
</dbReference>
<keyword evidence="3" id="KW-0812">Transmembrane</keyword>
<accession>A0A9J6GM34</accession>
<dbReference type="VEuPathDB" id="VectorBase:HLOH_064780"/>
<feature type="region of interest" description="Disordered" evidence="2">
    <location>
        <begin position="1"/>
        <end position="26"/>
    </location>
</feature>
<sequence length="638" mass="71075">MDDKSEPHENDKCMEPQGEAPGGGGMSKLRAQVTSAVANIPSLVIVLLCVLLLVFFVIIVALSVKVHSSAGGPDARCLSAACLRSAGAVLEGLELGAAPCEDPYAFACRSRPEAEGPEEKRRSRWDAASALRHRAHHSVRHLVDLVSTDSDQGSAEAKTKRFYETCMEGRSLSRDALTLFFYRLREVGGWELIGASSWSLQSWSRDAALEKLQVGLGVSPFFAIGVTDRTIRLEPAGFTFPSYEYYADNTADNPATMVLSAYRELIDKVANHLRDGPPSLDNAKLSDIIINYERRLLERLRPRENVTEPSSQLMTVGQLTRMVPIVAWERLLGAYFHGQSIGESTRVLVMKPHYFAGLSQIISTTDTTTINHYMMWRMVMKYAPHLDKTVRALYFRFQQLINGADDPDRPEEEWWEQCARHTSHYLRHARGDTCTPPGQGDRGHKTPSNRCAATSIVFCSAWPHCRARVVAERVKKAAVESVGGVAWIAQHGPLREKLLDLEFRVGFAFEDRPKELDNFYRDLIVKLGSHLENVFEAERFLVHKQSAMLSGRQGDETAEDRTWTISAVDTRPVYNSELNIVVVPLAALQKPIFSLDEHLALQYGSFGSLVGRLAFSCLQEAGNSCRQHTQIEVPSTSA</sequence>
<comment type="similarity">
    <text evidence="1">Belongs to the peptidase M13 family.</text>
</comment>
<feature type="transmembrane region" description="Helical" evidence="3">
    <location>
        <begin position="36"/>
        <end position="62"/>
    </location>
</feature>
<dbReference type="Gene3D" id="1.10.1380.10">
    <property type="entry name" value="Neutral endopeptidase , domain2"/>
    <property type="match status" value="1"/>
</dbReference>
<evidence type="ECO:0000313" key="5">
    <source>
        <dbReference type="EMBL" id="KAH9376330.1"/>
    </source>
</evidence>
<feature type="domain" description="Peptidase M13 N-terminal" evidence="4">
    <location>
        <begin position="99"/>
        <end position="431"/>
    </location>
</feature>
<dbReference type="OMA" id="NFDHAVY"/>
<dbReference type="Proteomes" id="UP000821853">
    <property type="component" value="Unassembled WGS sequence"/>
</dbReference>
<dbReference type="AlphaFoldDB" id="A0A9J6GM34"/>
<evidence type="ECO:0000259" key="4">
    <source>
        <dbReference type="Pfam" id="PF05649"/>
    </source>
</evidence>
<evidence type="ECO:0000256" key="1">
    <source>
        <dbReference type="ARBA" id="ARBA00007357"/>
    </source>
</evidence>
<dbReference type="InterPro" id="IPR042089">
    <property type="entry name" value="Peptidase_M13_dom_2"/>
</dbReference>
<dbReference type="InterPro" id="IPR024079">
    <property type="entry name" value="MetalloPept_cat_dom_sf"/>
</dbReference>
<keyword evidence="3" id="KW-0472">Membrane</keyword>